<comment type="caution">
    <text evidence="1">The sequence shown here is derived from an EMBL/GenBank/DDBJ whole genome shotgun (WGS) entry which is preliminary data.</text>
</comment>
<name>A0ABT0QI99_9FLAO</name>
<evidence type="ECO:0000313" key="2">
    <source>
        <dbReference type="Proteomes" id="UP001165381"/>
    </source>
</evidence>
<sequence>MIELKGIAWDHPRGYEPLIATSEEFKKSHPNVIIKWDVRSLKEFGDMPIEHLIERYDLITIDHPYMGQADKNGLKKEFTYDGVHPNLAGYKIMEPIVMKAINKAINQE</sequence>
<evidence type="ECO:0008006" key="3">
    <source>
        <dbReference type="Google" id="ProtNLM"/>
    </source>
</evidence>
<dbReference type="InterPro" id="IPR036514">
    <property type="entry name" value="SGNH_hydro_sf"/>
</dbReference>
<dbReference type="SUPFAM" id="SSF52266">
    <property type="entry name" value="SGNH hydrolase"/>
    <property type="match status" value="1"/>
</dbReference>
<accession>A0ABT0QI99</accession>
<dbReference type="EMBL" id="JAMFLZ010000010">
    <property type="protein sequence ID" value="MCL6296574.1"/>
    <property type="molecule type" value="Genomic_DNA"/>
</dbReference>
<gene>
    <name evidence="1" type="ORF">M3P09_16320</name>
</gene>
<dbReference type="Proteomes" id="UP001165381">
    <property type="component" value="Unassembled WGS sequence"/>
</dbReference>
<protein>
    <recommendedName>
        <fullName evidence="3">SGNH hydrolase-type esterase domain-containing protein</fullName>
    </recommendedName>
</protein>
<dbReference type="RefSeq" id="WP_249973940.1">
    <property type="nucleotide sequence ID" value="NZ_JAMFLZ010000010.1"/>
</dbReference>
<dbReference type="Gene3D" id="3.40.50.1110">
    <property type="entry name" value="SGNH hydrolase"/>
    <property type="match status" value="1"/>
</dbReference>
<proteinExistence type="predicted"/>
<evidence type="ECO:0000313" key="1">
    <source>
        <dbReference type="EMBL" id="MCL6296574.1"/>
    </source>
</evidence>
<keyword evidence="2" id="KW-1185">Reference proteome</keyword>
<organism evidence="1 2">
    <name type="scientific">Jejuia spongiicola</name>
    <dbReference type="NCBI Taxonomy" id="2942207"/>
    <lineage>
        <taxon>Bacteria</taxon>
        <taxon>Pseudomonadati</taxon>
        <taxon>Bacteroidota</taxon>
        <taxon>Flavobacteriia</taxon>
        <taxon>Flavobacteriales</taxon>
        <taxon>Flavobacteriaceae</taxon>
        <taxon>Jejuia</taxon>
    </lineage>
</organism>
<reference evidence="1" key="1">
    <citation type="submission" date="2022-05" db="EMBL/GenBank/DDBJ databases">
        <authorList>
            <person name="Park J.-S."/>
        </authorList>
    </citation>
    <scope>NUCLEOTIDE SEQUENCE</scope>
    <source>
        <strain evidence="1">2012CJ34-3</strain>
    </source>
</reference>